<proteinExistence type="predicted"/>
<reference evidence="1" key="1">
    <citation type="journal article" date="2020" name="mSystems">
        <title>Genome- and Community-Level Interaction Insights into Carbon Utilization and Element Cycling Functions of Hydrothermarchaeota in Hydrothermal Sediment.</title>
        <authorList>
            <person name="Zhou Z."/>
            <person name="Liu Y."/>
            <person name="Xu W."/>
            <person name="Pan J."/>
            <person name="Luo Z.H."/>
            <person name="Li M."/>
        </authorList>
    </citation>
    <scope>NUCLEOTIDE SEQUENCE [LARGE SCALE GENOMIC DNA]</scope>
    <source>
        <strain evidence="1">HyVt-76</strain>
    </source>
</reference>
<dbReference type="Gene3D" id="3.40.50.720">
    <property type="entry name" value="NAD(P)-binding Rossmann-like Domain"/>
    <property type="match status" value="1"/>
</dbReference>
<sequence>MEVKGKKALILGGWGLVGQAVCKKMIEEKPSEMIILSLLKEQAEEAVEIMKRIDPSIKYVPEWGNIFVRDSLKDLTRNEILSNPQNREILMHDVLDDLSQDILEHSYLSQVITKHKPDIIVDCVNSATALAYQDIFTSSIEVRKALDNVKKAEKQDETVSAIERLLITQYTPQLIRHIQILYESMKRAKTRVYVKIGTSGTGGMGLNIPYTHSEEKPSRMLLSKSAIAGSHTLLLWLMARTPDAPITKEIKPTAAIAWKKIEYGEIRKGGKPVQLYDCPPEQAIPLRGKLKREMSKGPWKPLNDTLKKVYID</sequence>
<name>A0A7V5LJU9_CALAY</name>
<dbReference type="InterPro" id="IPR036291">
    <property type="entry name" value="NAD(P)-bd_dom_sf"/>
</dbReference>
<dbReference type="EMBL" id="DRTD01000662">
    <property type="protein sequence ID" value="HHE55886.1"/>
    <property type="molecule type" value="Genomic_DNA"/>
</dbReference>
<dbReference type="AlphaFoldDB" id="A0A7V5LJU9"/>
<organism evidence="1">
    <name type="scientific">Caldithrix abyssi</name>
    <dbReference type="NCBI Taxonomy" id="187145"/>
    <lineage>
        <taxon>Bacteria</taxon>
        <taxon>Pseudomonadati</taxon>
        <taxon>Calditrichota</taxon>
        <taxon>Calditrichia</taxon>
        <taxon>Calditrichales</taxon>
        <taxon>Calditrichaceae</taxon>
        <taxon>Caldithrix</taxon>
    </lineage>
</organism>
<comment type="caution">
    <text evidence="1">The sequence shown here is derived from an EMBL/GenBank/DDBJ whole genome shotgun (WGS) entry which is preliminary data.</text>
</comment>
<evidence type="ECO:0000313" key="1">
    <source>
        <dbReference type="EMBL" id="HHE55886.1"/>
    </source>
</evidence>
<feature type="non-terminal residue" evidence="1">
    <location>
        <position position="312"/>
    </location>
</feature>
<protein>
    <submittedName>
        <fullName evidence="1">Short-chain dehydrogenase</fullName>
    </submittedName>
</protein>
<accession>A0A7V5LJU9</accession>
<dbReference type="SUPFAM" id="SSF51735">
    <property type="entry name" value="NAD(P)-binding Rossmann-fold domains"/>
    <property type="match status" value="1"/>
</dbReference>
<dbReference type="Proteomes" id="UP000886111">
    <property type="component" value="Unassembled WGS sequence"/>
</dbReference>
<gene>
    <name evidence="1" type="ORF">ENL21_08895</name>
</gene>